<proteinExistence type="predicted"/>
<comment type="caution">
    <text evidence="1">The sequence shown here is derived from an EMBL/GenBank/DDBJ whole genome shotgun (WGS) entry which is preliminary data.</text>
</comment>
<evidence type="ECO:0000313" key="1">
    <source>
        <dbReference type="EMBL" id="MBB2900911.1"/>
    </source>
</evidence>
<accession>A0A7W4TMC8</accession>
<protein>
    <submittedName>
        <fullName evidence="1">Uncharacterized protein</fullName>
    </submittedName>
</protein>
<sequence length="91" mass="9213">MVTNGMVDLQVEVGSSPARTDALSAASPRRGVVGVVLRAGVALLSAGTHGGANTVETTFTGTRLTVLGGVDERLGGGFEVILPDPGPRSRR</sequence>
<dbReference type="RefSeq" id="WP_183391564.1">
    <property type="nucleotide sequence ID" value="NZ_JACHVY010000001.1"/>
</dbReference>
<dbReference type="Proteomes" id="UP000533269">
    <property type="component" value="Unassembled WGS sequence"/>
</dbReference>
<reference evidence="1 2" key="1">
    <citation type="submission" date="2020-08" db="EMBL/GenBank/DDBJ databases">
        <title>The Agave Microbiome: Exploring the role of microbial communities in plant adaptations to desert environments.</title>
        <authorList>
            <person name="Partida-Martinez L.P."/>
        </authorList>
    </citation>
    <scope>NUCLEOTIDE SEQUENCE [LARGE SCALE GENOMIC DNA]</scope>
    <source>
        <strain evidence="1 2">AS2.23</strain>
    </source>
</reference>
<evidence type="ECO:0000313" key="2">
    <source>
        <dbReference type="Proteomes" id="UP000533269"/>
    </source>
</evidence>
<reference evidence="1 2" key="2">
    <citation type="submission" date="2020-08" db="EMBL/GenBank/DDBJ databases">
        <authorList>
            <person name="Partida-Martinez L."/>
            <person name="Huntemann M."/>
            <person name="Clum A."/>
            <person name="Wang J."/>
            <person name="Palaniappan K."/>
            <person name="Ritter S."/>
            <person name="Chen I.-M."/>
            <person name="Stamatis D."/>
            <person name="Reddy T."/>
            <person name="O'Malley R."/>
            <person name="Daum C."/>
            <person name="Shapiro N."/>
            <person name="Ivanova N."/>
            <person name="Kyrpides N."/>
            <person name="Woyke T."/>
        </authorList>
    </citation>
    <scope>NUCLEOTIDE SEQUENCE [LARGE SCALE GENOMIC DNA]</scope>
    <source>
        <strain evidence="1 2">AS2.23</strain>
    </source>
</reference>
<organism evidence="1 2">
    <name type="scientific">Kineococcus radiotolerans</name>
    <dbReference type="NCBI Taxonomy" id="131568"/>
    <lineage>
        <taxon>Bacteria</taxon>
        <taxon>Bacillati</taxon>
        <taxon>Actinomycetota</taxon>
        <taxon>Actinomycetes</taxon>
        <taxon>Kineosporiales</taxon>
        <taxon>Kineosporiaceae</taxon>
        <taxon>Kineococcus</taxon>
    </lineage>
</organism>
<dbReference type="AlphaFoldDB" id="A0A7W4TMC8"/>
<dbReference type="EMBL" id="JACHVY010000001">
    <property type="protein sequence ID" value="MBB2900911.1"/>
    <property type="molecule type" value="Genomic_DNA"/>
</dbReference>
<gene>
    <name evidence="1" type="ORF">FHR75_001699</name>
</gene>
<name>A0A7W4TMC8_KINRA</name>